<dbReference type="SUPFAM" id="SSF56112">
    <property type="entry name" value="Protein kinase-like (PK-like)"/>
    <property type="match status" value="1"/>
</dbReference>
<dbReference type="Proteomes" id="UP000239867">
    <property type="component" value="Chromosome"/>
</dbReference>
<dbReference type="PANTHER" id="PTHR43883">
    <property type="entry name" value="SLR0207 PROTEIN"/>
    <property type="match status" value="1"/>
</dbReference>
<proteinExistence type="predicted"/>
<reference evidence="1 2" key="1">
    <citation type="journal article" date="2018" name="MBio">
        <title>Insights into the evolution of host association through the isolation and characterization of a novel human periodontal pathobiont, Desulfobulbus oralis.</title>
        <authorList>
            <person name="Cross K.L."/>
            <person name="Chirania P."/>
            <person name="Xiong W."/>
            <person name="Beall C.J."/>
            <person name="Elkins J.G."/>
            <person name="Giannone R.J."/>
            <person name="Griffen A.L."/>
            <person name="Guss A.M."/>
            <person name="Hettich R.L."/>
            <person name="Joshi S.S."/>
            <person name="Mokrzan E.M."/>
            <person name="Martin R.K."/>
            <person name="Zhulin I.B."/>
            <person name="Leys E.J."/>
            <person name="Podar M."/>
        </authorList>
    </citation>
    <scope>NUCLEOTIDE SEQUENCE [LARGE SCALE GENOMIC DNA]</scope>
    <source>
        <strain evidence="1 2">ORNL</strain>
    </source>
</reference>
<organism evidence="1 2">
    <name type="scientific">Desulfobulbus oralis</name>
    <dbReference type="NCBI Taxonomy" id="1986146"/>
    <lineage>
        <taxon>Bacteria</taxon>
        <taxon>Pseudomonadati</taxon>
        <taxon>Thermodesulfobacteriota</taxon>
        <taxon>Desulfobulbia</taxon>
        <taxon>Desulfobulbales</taxon>
        <taxon>Desulfobulbaceae</taxon>
        <taxon>Desulfobulbus</taxon>
    </lineage>
</organism>
<dbReference type="KEGG" id="deo:CAY53_00755"/>
<sequence>MTTHTNSPAFVRFLLESAGGGSGAAVELVQTHISWVFLVNDTVYKFKKPVNFGFLDFSTLEQRRFYCEQEVALNRRLCPDIYLGMVAVCEQNGGLALLPLEQAKDVVEYGIKMRRMPEERMMPHLIERGELGAAHIDQIVDLLVPFYRQAAQQTASGESLARFGAAEAVTMNVLENFEQTKGFIGGGALTKEQFDAISTAACAVLAKPERFQKRIQAGAIRECHGDLYSANICLADKPYIFDCIEFNERFRYSDVACDVAFLAMDLDYHGLDDLSRHFIERFVQVSGDRGLLDMLNFYKCYRAYVRGKIGLFTANDQSVDEQSRRKCLAGAEQYFRLAMRYAADQ</sequence>
<evidence type="ECO:0000313" key="1">
    <source>
        <dbReference type="EMBL" id="AVD70190.1"/>
    </source>
</evidence>
<keyword evidence="2" id="KW-1185">Reference proteome</keyword>
<gene>
    <name evidence="1" type="ORF">CAY53_00755</name>
</gene>
<dbReference type="PANTHER" id="PTHR43883:SF1">
    <property type="entry name" value="GLUCONOKINASE"/>
    <property type="match status" value="1"/>
</dbReference>
<dbReference type="InterPro" id="IPR011009">
    <property type="entry name" value="Kinase-like_dom_sf"/>
</dbReference>
<dbReference type="RefSeq" id="WP_104935516.1">
    <property type="nucleotide sequence ID" value="NZ_CP021255.1"/>
</dbReference>
<evidence type="ECO:0000313" key="2">
    <source>
        <dbReference type="Proteomes" id="UP000239867"/>
    </source>
</evidence>
<dbReference type="AlphaFoldDB" id="A0A2L1GKJ5"/>
<dbReference type="InterPro" id="IPR052732">
    <property type="entry name" value="Cell-binding_unc_protein"/>
</dbReference>
<evidence type="ECO:0008006" key="3">
    <source>
        <dbReference type="Google" id="ProtNLM"/>
    </source>
</evidence>
<dbReference type="OrthoDB" id="9810277at2"/>
<name>A0A2L1GKJ5_9BACT</name>
<dbReference type="EMBL" id="CP021255">
    <property type="protein sequence ID" value="AVD70190.1"/>
    <property type="molecule type" value="Genomic_DNA"/>
</dbReference>
<accession>A0A2L1GKJ5</accession>
<protein>
    <recommendedName>
        <fullName evidence="3">Aminoglycoside phosphotransferase domain-containing protein</fullName>
    </recommendedName>
</protein>